<evidence type="ECO:0000313" key="3">
    <source>
        <dbReference type="Proteomes" id="UP000326944"/>
    </source>
</evidence>
<sequence>MKRRDFLLTSILTPVFAKNLLANDTDIYLTANEWRTLVTLNQRLKRLRRYVGFANFNIISYTSALYYGRNYSRIGEFSKEELNLIDKLFHERPSQYGFFGIKTCENIENEILLKDVSKIPYTGHYLFKGQPEKDYKNLLADVGPTLILTSGVRNVIKQLSLYVNKIYYLNGNVTQASNSIAPPAYSYHTISDFDVGRKGWGYKNFTADFATTDEFYKMRELDYIGMRYDKNNNDGVRFEPWHVEVI</sequence>
<organism evidence="2 3">
    <name type="scientific">Sulfurimonas lithotrophica</name>
    <dbReference type="NCBI Taxonomy" id="2590022"/>
    <lineage>
        <taxon>Bacteria</taxon>
        <taxon>Pseudomonadati</taxon>
        <taxon>Campylobacterota</taxon>
        <taxon>Epsilonproteobacteria</taxon>
        <taxon>Campylobacterales</taxon>
        <taxon>Sulfurimonadaceae</taxon>
        <taxon>Sulfurimonas</taxon>
    </lineage>
</organism>
<name>A0A5P8P0K7_9BACT</name>
<dbReference type="GO" id="GO:0006508">
    <property type="term" value="P:proteolysis"/>
    <property type="evidence" value="ECO:0007669"/>
    <property type="project" value="InterPro"/>
</dbReference>
<dbReference type="Proteomes" id="UP000326944">
    <property type="component" value="Chromosome"/>
</dbReference>
<dbReference type="Gene3D" id="3.30.1380.10">
    <property type="match status" value="1"/>
</dbReference>
<dbReference type="GO" id="GO:0008233">
    <property type="term" value="F:peptidase activity"/>
    <property type="evidence" value="ECO:0007669"/>
    <property type="project" value="InterPro"/>
</dbReference>
<accession>A0A5P8P0K7</accession>
<protein>
    <submittedName>
        <fullName evidence="2">Twin-arginine translocation pathway signal protein</fullName>
    </submittedName>
</protein>
<keyword evidence="3" id="KW-1185">Reference proteome</keyword>
<dbReference type="InterPro" id="IPR009045">
    <property type="entry name" value="Zn_M74/Hedgehog-like"/>
</dbReference>
<dbReference type="KEGG" id="sulg:FJR48_05120"/>
<evidence type="ECO:0000313" key="2">
    <source>
        <dbReference type="EMBL" id="QFR49140.1"/>
    </source>
</evidence>
<dbReference type="CDD" id="cd14814">
    <property type="entry name" value="Peptidase_M15"/>
    <property type="match status" value="1"/>
</dbReference>
<evidence type="ECO:0000259" key="1">
    <source>
        <dbReference type="Pfam" id="PF02557"/>
    </source>
</evidence>
<dbReference type="Pfam" id="PF02557">
    <property type="entry name" value="VanY"/>
    <property type="match status" value="1"/>
</dbReference>
<proteinExistence type="predicted"/>
<dbReference type="InterPro" id="IPR003709">
    <property type="entry name" value="VanY-like_core_dom"/>
</dbReference>
<feature type="domain" description="D-alanyl-D-alanine carboxypeptidase-like core" evidence="1">
    <location>
        <begin position="140"/>
        <end position="243"/>
    </location>
</feature>
<dbReference type="EMBL" id="CP043617">
    <property type="protein sequence ID" value="QFR49140.1"/>
    <property type="molecule type" value="Genomic_DNA"/>
</dbReference>
<dbReference type="OrthoDB" id="5413878at2"/>
<dbReference type="AlphaFoldDB" id="A0A5P8P0K7"/>
<reference evidence="2 3" key="1">
    <citation type="submission" date="2019-09" db="EMBL/GenBank/DDBJ databases">
        <title>Sulfurimonas gotlandica sp. nov., a chemoautotrophic and psychrotolerant epsilonproteobacterium isolated from a pelagic redoxcline, and an emended description of the genus Sulfurimonas.</title>
        <authorList>
            <person name="Wang S."/>
            <person name="Jiang L."/>
            <person name="Shao S."/>
        </authorList>
    </citation>
    <scope>NUCLEOTIDE SEQUENCE [LARGE SCALE GENOMIC DNA]</scope>
    <source>
        <strain evidence="2 3">GYSZ_1</strain>
    </source>
</reference>
<gene>
    <name evidence="2" type="ORF">FJR48_05120</name>
</gene>
<dbReference type="RefSeq" id="WP_152307083.1">
    <property type="nucleotide sequence ID" value="NZ_CP043617.1"/>
</dbReference>